<dbReference type="AlphaFoldDB" id="A0A1T5ISR9"/>
<dbReference type="EMBL" id="FUZU01000001">
    <property type="protein sequence ID" value="SKC42028.1"/>
    <property type="molecule type" value="Genomic_DNA"/>
</dbReference>
<evidence type="ECO:0000259" key="3">
    <source>
        <dbReference type="Pfam" id="PF25975"/>
    </source>
</evidence>
<dbReference type="OrthoDB" id="9806939at2"/>
<evidence type="ECO:0000313" key="4">
    <source>
        <dbReference type="EMBL" id="SKC42028.1"/>
    </source>
</evidence>
<dbReference type="InterPro" id="IPR058649">
    <property type="entry name" value="CzcB_C"/>
</dbReference>
<name>A0A1T5ISR9_9BACT</name>
<dbReference type="SUPFAM" id="SSF111369">
    <property type="entry name" value="HlyD-like secretion proteins"/>
    <property type="match status" value="1"/>
</dbReference>
<dbReference type="InterPro" id="IPR051909">
    <property type="entry name" value="MFP_Cation_Efflux"/>
</dbReference>
<dbReference type="GO" id="GO:0030313">
    <property type="term" value="C:cell envelope"/>
    <property type="evidence" value="ECO:0007669"/>
    <property type="project" value="TreeGrafter"/>
</dbReference>
<organism evidence="4 5">
    <name type="scientific">Ohtaekwangia koreensis</name>
    <dbReference type="NCBI Taxonomy" id="688867"/>
    <lineage>
        <taxon>Bacteria</taxon>
        <taxon>Pseudomonadati</taxon>
        <taxon>Bacteroidota</taxon>
        <taxon>Cytophagia</taxon>
        <taxon>Cytophagales</taxon>
        <taxon>Fulvivirgaceae</taxon>
        <taxon>Ohtaekwangia</taxon>
    </lineage>
</organism>
<feature type="domain" description="CusB-like beta-barrel" evidence="2">
    <location>
        <begin position="173"/>
        <end position="245"/>
    </location>
</feature>
<accession>A0A1T5ISR9</accession>
<keyword evidence="1" id="KW-0813">Transport</keyword>
<proteinExistence type="predicted"/>
<keyword evidence="5" id="KW-1185">Reference proteome</keyword>
<reference evidence="4 5" key="1">
    <citation type="submission" date="2017-02" db="EMBL/GenBank/DDBJ databases">
        <authorList>
            <person name="Peterson S.W."/>
        </authorList>
    </citation>
    <scope>NUCLEOTIDE SEQUENCE [LARGE SCALE GENOMIC DNA]</scope>
    <source>
        <strain evidence="4 5">DSM 25262</strain>
    </source>
</reference>
<protein>
    <submittedName>
        <fullName evidence="4">RND family efflux transporter, MFP subunit</fullName>
    </submittedName>
</protein>
<dbReference type="PANTHER" id="PTHR30097">
    <property type="entry name" value="CATION EFFLUX SYSTEM PROTEIN CUSB"/>
    <property type="match status" value="1"/>
</dbReference>
<dbReference type="GO" id="GO:0015679">
    <property type="term" value="P:plasma membrane copper ion transport"/>
    <property type="evidence" value="ECO:0007669"/>
    <property type="project" value="TreeGrafter"/>
</dbReference>
<gene>
    <name evidence="4" type="ORF">SAMN05660236_0342</name>
</gene>
<dbReference type="Proteomes" id="UP000190961">
    <property type="component" value="Unassembled WGS sequence"/>
</dbReference>
<feature type="domain" description="CzcB-like C-terminal circularly permuted SH3-like" evidence="3">
    <location>
        <begin position="254"/>
        <end position="314"/>
    </location>
</feature>
<dbReference type="Gene3D" id="2.40.30.170">
    <property type="match status" value="1"/>
</dbReference>
<dbReference type="Gene3D" id="2.40.420.20">
    <property type="match status" value="1"/>
</dbReference>
<dbReference type="GO" id="GO:0060003">
    <property type="term" value="P:copper ion export"/>
    <property type="evidence" value="ECO:0007669"/>
    <property type="project" value="TreeGrafter"/>
</dbReference>
<evidence type="ECO:0000259" key="2">
    <source>
        <dbReference type="Pfam" id="PF25954"/>
    </source>
</evidence>
<dbReference type="Pfam" id="PF25954">
    <property type="entry name" value="Beta-barrel_RND_2"/>
    <property type="match status" value="1"/>
</dbReference>
<dbReference type="RefSeq" id="WP_079684980.1">
    <property type="nucleotide sequence ID" value="NZ_FUZU01000001.1"/>
</dbReference>
<dbReference type="InterPro" id="IPR058792">
    <property type="entry name" value="Beta-barrel_RND_2"/>
</dbReference>
<sequence>MNKTIVIVFCLTAWACQKQTTSEAPKVIQPPKVEEQGRKITFPDDQKSLSFFGSEVVKKENLSAQYAAPASIGVSIVQSSERGGRNTVLFDDADLSATYSQFLQHIINIHTLEVNLNRVKDLEQHGAATGKEVLDAETQLANEEAAITEQEAKLKLAGLDPQRLKEPRSKEAWLICEVPENQIAQVKPGTPCTVTFTAFGDKQYKASVDGIGAEVDNITRMVKVRVVMQNPANQFEVGMFANVLFDLQKNNTLSVPVSALVNVQGKDYMFVERTANIFERKEVLIGQQIDDKVVVLHGLDEKDKVVTKGAMELKGLSFGY</sequence>
<dbReference type="STRING" id="688867.SAMN05660236_0342"/>
<dbReference type="Pfam" id="PF25975">
    <property type="entry name" value="CzcB_C"/>
    <property type="match status" value="1"/>
</dbReference>
<evidence type="ECO:0000313" key="5">
    <source>
        <dbReference type="Proteomes" id="UP000190961"/>
    </source>
</evidence>
<evidence type="ECO:0000256" key="1">
    <source>
        <dbReference type="ARBA" id="ARBA00022448"/>
    </source>
</evidence>